<keyword evidence="3" id="KW-1185">Reference proteome</keyword>
<dbReference type="OrthoDB" id="546893at2759"/>
<evidence type="ECO:0000313" key="3">
    <source>
        <dbReference type="Proteomes" id="UP000094819"/>
    </source>
</evidence>
<comment type="caution">
    <text evidence="2">The sequence shown here is derived from an EMBL/GenBank/DDBJ whole genome shotgun (WGS) entry which is preliminary data.</text>
</comment>
<dbReference type="RefSeq" id="XP_019031917.1">
    <property type="nucleotide sequence ID" value="XM_019176004.1"/>
</dbReference>
<evidence type="ECO:0000313" key="2">
    <source>
        <dbReference type="EMBL" id="ODN97315.1"/>
    </source>
</evidence>
<sequence>MFSGCHAGGLHLRGFLGVAYLRWMDPSFALFIKGIGLVIFSTLRATIPGKGGIACLFMIYTSSSRKVCYPVIFSSLWGCPVVPSIQGAVSDAISTWRSFIIPLTGFVPLLCYGGVMWVINSKKYHGRLTIWTSQTNVNVEESTGQYTPEVGARDDIEKSAFLEHNEKPVVESRERV</sequence>
<accession>A0A1E3J9G8</accession>
<feature type="transmembrane region" description="Helical" evidence="1">
    <location>
        <begin position="67"/>
        <end position="87"/>
    </location>
</feature>
<organism evidence="2 3">
    <name type="scientific">Cryptococcus wingfieldii CBS 7118</name>
    <dbReference type="NCBI Taxonomy" id="1295528"/>
    <lineage>
        <taxon>Eukaryota</taxon>
        <taxon>Fungi</taxon>
        <taxon>Dikarya</taxon>
        <taxon>Basidiomycota</taxon>
        <taxon>Agaricomycotina</taxon>
        <taxon>Tremellomycetes</taxon>
        <taxon>Tremellales</taxon>
        <taxon>Cryptococcaceae</taxon>
        <taxon>Cryptococcus</taxon>
    </lineage>
</organism>
<keyword evidence="1" id="KW-1133">Transmembrane helix</keyword>
<protein>
    <submittedName>
        <fullName evidence="2">Uncharacterized protein</fullName>
    </submittedName>
</protein>
<proteinExistence type="predicted"/>
<reference evidence="2 3" key="1">
    <citation type="submission" date="2016-06" db="EMBL/GenBank/DDBJ databases">
        <title>Evolution of pathogenesis and genome organization in the Tremellales.</title>
        <authorList>
            <person name="Cuomo C."/>
            <person name="Litvintseva A."/>
            <person name="Heitman J."/>
            <person name="Chen Y."/>
            <person name="Sun S."/>
            <person name="Springer D."/>
            <person name="Dromer F."/>
            <person name="Young S."/>
            <person name="Zeng Q."/>
            <person name="Chapman S."/>
            <person name="Gujja S."/>
            <person name="Saif S."/>
            <person name="Birren B."/>
        </authorList>
    </citation>
    <scope>NUCLEOTIDE SEQUENCE [LARGE SCALE GENOMIC DNA]</scope>
    <source>
        <strain evidence="2 3">CBS 7118</strain>
    </source>
</reference>
<gene>
    <name evidence="2" type="ORF">L198_03878</name>
</gene>
<dbReference type="EMBL" id="AWGH01000010">
    <property type="protein sequence ID" value="ODN97315.1"/>
    <property type="molecule type" value="Genomic_DNA"/>
</dbReference>
<dbReference type="AlphaFoldDB" id="A0A1E3J9G8"/>
<dbReference type="Proteomes" id="UP000094819">
    <property type="component" value="Unassembled WGS sequence"/>
</dbReference>
<keyword evidence="1" id="KW-0472">Membrane</keyword>
<evidence type="ECO:0000256" key="1">
    <source>
        <dbReference type="SAM" id="Phobius"/>
    </source>
</evidence>
<name>A0A1E3J9G8_9TREE</name>
<dbReference type="GeneID" id="30193091"/>
<keyword evidence="1" id="KW-0812">Transmembrane</keyword>
<feature type="transmembrane region" description="Helical" evidence="1">
    <location>
        <begin position="99"/>
        <end position="119"/>
    </location>
</feature>
<feature type="transmembrane region" description="Helical" evidence="1">
    <location>
        <begin position="28"/>
        <end position="47"/>
    </location>
</feature>